<accession>A0A9P7EGZ5</accession>
<dbReference type="Proteomes" id="UP000807769">
    <property type="component" value="Unassembled WGS sequence"/>
</dbReference>
<name>A0A9P7EGZ5_9AGAM</name>
<keyword evidence="2" id="KW-1185">Reference proteome</keyword>
<gene>
    <name evidence="1" type="ORF">BJ212DRAFT_1336281</name>
</gene>
<dbReference type="RefSeq" id="XP_041195973.1">
    <property type="nucleotide sequence ID" value="XM_041334938.1"/>
</dbReference>
<proteinExistence type="predicted"/>
<sequence>MRRRESLCCGTLVLSAIWAQTRYVYFLFVRYLTLTFVYSRMGSNRSLQGRKPDAQFAATCTQRYDGATPIMCTRGLLN</sequence>
<dbReference type="GeneID" id="64628955"/>
<protein>
    <submittedName>
        <fullName evidence="1">Uncharacterized protein</fullName>
    </submittedName>
</protein>
<dbReference type="AlphaFoldDB" id="A0A9P7EGZ5"/>
<evidence type="ECO:0000313" key="1">
    <source>
        <dbReference type="EMBL" id="KAG1820906.1"/>
    </source>
</evidence>
<evidence type="ECO:0000313" key="2">
    <source>
        <dbReference type="Proteomes" id="UP000807769"/>
    </source>
</evidence>
<comment type="caution">
    <text evidence="1">The sequence shown here is derived from an EMBL/GenBank/DDBJ whole genome shotgun (WGS) entry which is preliminary data.</text>
</comment>
<reference evidence="1" key="1">
    <citation type="journal article" date="2020" name="New Phytol.">
        <title>Comparative genomics reveals dynamic genome evolution in host specialist ectomycorrhizal fungi.</title>
        <authorList>
            <person name="Lofgren L.A."/>
            <person name="Nguyen N.H."/>
            <person name="Vilgalys R."/>
            <person name="Ruytinx J."/>
            <person name="Liao H.L."/>
            <person name="Branco S."/>
            <person name="Kuo A."/>
            <person name="LaButti K."/>
            <person name="Lipzen A."/>
            <person name="Andreopoulos W."/>
            <person name="Pangilinan J."/>
            <person name="Riley R."/>
            <person name="Hundley H."/>
            <person name="Na H."/>
            <person name="Barry K."/>
            <person name="Grigoriev I.V."/>
            <person name="Stajich J.E."/>
            <person name="Kennedy P.G."/>
        </authorList>
    </citation>
    <scope>NUCLEOTIDE SEQUENCE</scope>
    <source>
        <strain evidence="1">MN1</strain>
    </source>
</reference>
<dbReference type="EMBL" id="JABBWG010000007">
    <property type="protein sequence ID" value="KAG1820906.1"/>
    <property type="molecule type" value="Genomic_DNA"/>
</dbReference>
<organism evidence="1 2">
    <name type="scientific">Suillus subaureus</name>
    <dbReference type="NCBI Taxonomy" id="48587"/>
    <lineage>
        <taxon>Eukaryota</taxon>
        <taxon>Fungi</taxon>
        <taxon>Dikarya</taxon>
        <taxon>Basidiomycota</taxon>
        <taxon>Agaricomycotina</taxon>
        <taxon>Agaricomycetes</taxon>
        <taxon>Agaricomycetidae</taxon>
        <taxon>Boletales</taxon>
        <taxon>Suillineae</taxon>
        <taxon>Suillaceae</taxon>
        <taxon>Suillus</taxon>
    </lineage>
</organism>